<evidence type="ECO:0000256" key="8">
    <source>
        <dbReference type="ARBA" id="ARBA00023049"/>
    </source>
</evidence>
<evidence type="ECO:0000313" key="17">
    <source>
        <dbReference type="EMBL" id="ATB27165.1"/>
    </source>
</evidence>
<keyword evidence="11" id="KW-0964">Secreted</keyword>
<keyword evidence="3 11" id="KW-0645">Protease</keyword>
<feature type="compositionally biased region" description="Polar residues" evidence="12">
    <location>
        <begin position="300"/>
        <end position="313"/>
    </location>
</feature>
<feature type="domain" description="FTP" evidence="16">
    <location>
        <begin position="114"/>
        <end position="160"/>
    </location>
</feature>
<dbReference type="InterPro" id="IPR027268">
    <property type="entry name" value="Peptidase_M4/M1_CTD_sf"/>
</dbReference>
<feature type="region of interest" description="Disordered" evidence="12">
    <location>
        <begin position="260"/>
        <end position="335"/>
    </location>
</feature>
<evidence type="ECO:0000313" key="18">
    <source>
        <dbReference type="Proteomes" id="UP000217289"/>
    </source>
</evidence>
<comment type="subcellular location">
    <subcellularLocation>
        <location evidence="11">Secreted</location>
    </subcellularLocation>
</comment>
<dbReference type="CDD" id="cd09597">
    <property type="entry name" value="M4_TLP"/>
    <property type="match status" value="1"/>
</dbReference>
<name>A0A286NVH8_9BACT</name>
<evidence type="ECO:0000259" key="13">
    <source>
        <dbReference type="Pfam" id="PF01447"/>
    </source>
</evidence>
<keyword evidence="7 11" id="KW-0862">Zinc</keyword>
<dbReference type="PANTHER" id="PTHR33794">
    <property type="entry name" value="BACILLOLYSIN"/>
    <property type="match status" value="1"/>
</dbReference>
<dbReference type="GO" id="GO:0006508">
    <property type="term" value="P:proteolysis"/>
    <property type="evidence" value="ECO:0007669"/>
    <property type="project" value="UniProtKB-KW"/>
</dbReference>
<comment type="cofactor">
    <cofactor evidence="1 11">
        <name>Zn(2+)</name>
        <dbReference type="ChEBI" id="CHEBI:29105"/>
    </cofactor>
</comment>
<dbReference type="GO" id="GO:0046872">
    <property type="term" value="F:metal ion binding"/>
    <property type="evidence" value="ECO:0007669"/>
    <property type="project" value="UniProtKB-UniRule"/>
</dbReference>
<feature type="compositionally biased region" description="Low complexity" evidence="12">
    <location>
        <begin position="266"/>
        <end position="285"/>
    </location>
</feature>
<proteinExistence type="inferred from homology"/>
<evidence type="ECO:0000259" key="14">
    <source>
        <dbReference type="Pfam" id="PF02868"/>
    </source>
</evidence>
<dbReference type="KEGG" id="mbd:MEBOL_000603"/>
<comment type="function">
    <text evidence="11">Extracellular zinc metalloprotease.</text>
</comment>
<feature type="compositionally biased region" description="Low complexity" evidence="12">
    <location>
        <begin position="8"/>
        <end position="40"/>
    </location>
</feature>
<dbReference type="Pfam" id="PF07504">
    <property type="entry name" value="FTP"/>
    <property type="match status" value="1"/>
</dbReference>
<dbReference type="Pfam" id="PF01447">
    <property type="entry name" value="Peptidase_M4"/>
    <property type="match status" value="1"/>
</dbReference>
<evidence type="ECO:0000256" key="11">
    <source>
        <dbReference type="RuleBase" id="RU366073"/>
    </source>
</evidence>
<dbReference type="GO" id="GO:0005576">
    <property type="term" value="C:extracellular region"/>
    <property type="evidence" value="ECO:0007669"/>
    <property type="project" value="UniProtKB-SubCell"/>
</dbReference>
<dbReference type="Pfam" id="PF03413">
    <property type="entry name" value="PepSY"/>
    <property type="match status" value="1"/>
</dbReference>
<reference evidence="17 18" key="1">
    <citation type="submission" date="2017-06" db="EMBL/GenBank/DDBJ databases">
        <authorList>
            <person name="Kim H.J."/>
            <person name="Triplett B.A."/>
        </authorList>
    </citation>
    <scope>NUCLEOTIDE SEQUENCE [LARGE SCALE GENOMIC DNA]</scope>
    <source>
        <strain evidence="17 18">DSM 14713</strain>
    </source>
</reference>
<keyword evidence="18" id="KW-1185">Reference proteome</keyword>
<feature type="region of interest" description="Disordered" evidence="12">
    <location>
        <begin position="1"/>
        <end position="46"/>
    </location>
</feature>
<dbReference type="InterPro" id="IPR013856">
    <property type="entry name" value="Peptidase_M4_domain"/>
</dbReference>
<dbReference type="Proteomes" id="UP000217289">
    <property type="component" value="Chromosome"/>
</dbReference>
<evidence type="ECO:0000259" key="16">
    <source>
        <dbReference type="Pfam" id="PF07504"/>
    </source>
</evidence>
<protein>
    <recommendedName>
        <fullName evidence="11">Neutral metalloproteinase</fullName>
        <ecNumber evidence="11">3.4.24.-</ecNumber>
    </recommendedName>
</protein>
<dbReference type="RefSeq" id="WP_095976008.1">
    <property type="nucleotide sequence ID" value="NZ_CP022163.1"/>
</dbReference>
<dbReference type="PANTHER" id="PTHR33794:SF1">
    <property type="entry name" value="BACILLOLYSIN"/>
    <property type="match status" value="1"/>
</dbReference>
<dbReference type="PRINTS" id="PR00730">
    <property type="entry name" value="THERMOLYSIN"/>
</dbReference>
<evidence type="ECO:0000256" key="2">
    <source>
        <dbReference type="ARBA" id="ARBA00009388"/>
    </source>
</evidence>
<keyword evidence="9" id="KW-0865">Zymogen</keyword>
<dbReference type="InterPro" id="IPR050728">
    <property type="entry name" value="Zinc_Metalloprotease_M4"/>
</dbReference>
<evidence type="ECO:0000256" key="3">
    <source>
        <dbReference type="ARBA" id="ARBA00022670"/>
    </source>
</evidence>
<dbReference type="OrthoDB" id="5378341at2"/>
<evidence type="ECO:0000259" key="15">
    <source>
        <dbReference type="Pfam" id="PF03413"/>
    </source>
</evidence>
<evidence type="ECO:0000256" key="10">
    <source>
        <dbReference type="PIRSR" id="PIRSR623612-1"/>
    </source>
</evidence>
<dbReference type="Gene3D" id="1.10.390.10">
    <property type="entry name" value="Neutral Protease Domain 2"/>
    <property type="match status" value="1"/>
</dbReference>
<gene>
    <name evidence="17" type="ORF">MEBOL_000603</name>
</gene>
<feature type="compositionally biased region" description="Polar residues" evidence="12">
    <location>
        <begin position="325"/>
        <end position="335"/>
    </location>
</feature>
<feature type="domain" description="Peptidase M4" evidence="13">
    <location>
        <begin position="291"/>
        <end position="436"/>
    </location>
</feature>
<feature type="active site" evidence="10">
    <location>
        <position position="429"/>
    </location>
</feature>
<accession>A0A286NVH8</accession>
<evidence type="ECO:0000256" key="9">
    <source>
        <dbReference type="ARBA" id="ARBA00023145"/>
    </source>
</evidence>
<dbReference type="EMBL" id="CP022163">
    <property type="protein sequence ID" value="ATB27165.1"/>
    <property type="molecule type" value="Genomic_DNA"/>
</dbReference>
<dbReference type="Gene3D" id="3.10.450.490">
    <property type="match status" value="1"/>
</dbReference>
<keyword evidence="4" id="KW-0479">Metal-binding</keyword>
<feature type="active site" description="Proton donor" evidence="10">
    <location>
        <position position="520"/>
    </location>
</feature>
<evidence type="ECO:0000256" key="12">
    <source>
        <dbReference type="SAM" id="MobiDB-lite"/>
    </source>
</evidence>
<dbReference type="Pfam" id="PF02868">
    <property type="entry name" value="Peptidase_M4_C"/>
    <property type="match status" value="1"/>
</dbReference>
<evidence type="ECO:0000256" key="7">
    <source>
        <dbReference type="ARBA" id="ARBA00022833"/>
    </source>
</evidence>
<feature type="domain" description="PepSY" evidence="15">
    <location>
        <begin position="174"/>
        <end position="246"/>
    </location>
</feature>
<keyword evidence="8 11" id="KW-0482">Metalloprotease</keyword>
<evidence type="ECO:0000256" key="5">
    <source>
        <dbReference type="ARBA" id="ARBA00022729"/>
    </source>
</evidence>
<keyword evidence="5" id="KW-0732">Signal</keyword>
<dbReference type="AlphaFoldDB" id="A0A286NVH8"/>
<dbReference type="SUPFAM" id="SSF55486">
    <property type="entry name" value="Metalloproteases ('zincins'), catalytic domain"/>
    <property type="match status" value="1"/>
</dbReference>
<dbReference type="Gene3D" id="3.10.450.40">
    <property type="match status" value="1"/>
</dbReference>
<dbReference type="InterPro" id="IPR025711">
    <property type="entry name" value="PepSY"/>
</dbReference>
<evidence type="ECO:0000256" key="4">
    <source>
        <dbReference type="ARBA" id="ARBA00022723"/>
    </source>
</evidence>
<evidence type="ECO:0000256" key="1">
    <source>
        <dbReference type="ARBA" id="ARBA00001947"/>
    </source>
</evidence>
<keyword evidence="6 11" id="KW-0378">Hydrolase</keyword>
<dbReference type="GO" id="GO:0004222">
    <property type="term" value="F:metalloendopeptidase activity"/>
    <property type="evidence" value="ECO:0007669"/>
    <property type="project" value="UniProtKB-UniRule"/>
</dbReference>
<dbReference type="InterPro" id="IPR023612">
    <property type="entry name" value="Peptidase_M4"/>
</dbReference>
<dbReference type="Gene3D" id="3.10.170.10">
    <property type="match status" value="1"/>
</dbReference>
<evidence type="ECO:0000256" key="6">
    <source>
        <dbReference type="ARBA" id="ARBA00022801"/>
    </source>
</evidence>
<sequence length="609" mass="64096">MQISNKQTPVSAPAVASTPATPAVPATPAAAPAAAPKATSGFAQDSSFATSAAKSPAVALSAAHVASAAKSTGPLALESKEAQSAIQKSVDFLQQNSPTQRGIVPSAPVSASVKPNQVFTDELGMTHVRLDRQSEGVKVFGEQVISHLDKDGKVADVTGTLSNVPAGLGSSPVKLTAQDALAVAQKAFGQESTRAPTSERVIVKGNDGQYHAAYHVKLDKLSDFKAGEEPRRMNYFVDAHSGELVKSFDQMGGFAHEVEAAKARASKPTTPSTPTTPNSPSQPATGKADDTSLYSGKVDLSTTKQANGTYTLEDSSRGSGVVTYDGNNKANASGKTQITDKNDVWGESSDPARSKAAVDAHYGAEMTYDFLKDVLGRNSLDGKGEKLVSYVHVDKNLVNAFWDGEKMSYGDGDGKDSGPLTTLDIAGHEIAHGLTERTAGLVYEGESGGLNESFSDIMGAGVEWYASQKNPAVKFDWKVGEDAWTPGNGTDDALRYMDDPTKDGYSVDHYKNYPKQTEVHGSSGIANNAFYLLTEGGKNRTSGLEVKDGIGMDKSLKIFGRALTTYMTPDTTFAQAREATIKAATDLHGANSVEVQKVKDAWTAVGVGR</sequence>
<organism evidence="17 18">
    <name type="scientific">Melittangium boletus DSM 14713</name>
    <dbReference type="NCBI Taxonomy" id="1294270"/>
    <lineage>
        <taxon>Bacteria</taxon>
        <taxon>Pseudomonadati</taxon>
        <taxon>Myxococcota</taxon>
        <taxon>Myxococcia</taxon>
        <taxon>Myxococcales</taxon>
        <taxon>Cystobacterineae</taxon>
        <taxon>Archangiaceae</taxon>
        <taxon>Melittangium</taxon>
    </lineage>
</organism>
<dbReference type="EC" id="3.4.24.-" evidence="11"/>
<comment type="similarity">
    <text evidence="2 11">Belongs to the peptidase M4 family.</text>
</comment>
<dbReference type="InterPro" id="IPR001570">
    <property type="entry name" value="Peptidase_M4_C_domain"/>
</dbReference>
<dbReference type="InterPro" id="IPR011096">
    <property type="entry name" value="FTP_domain"/>
</dbReference>
<feature type="domain" description="Peptidase M4 C-terminal" evidence="14">
    <location>
        <begin position="439"/>
        <end position="607"/>
    </location>
</feature>